<dbReference type="GO" id="GO:0016757">
    <property type="term" value="F:glycosyltransferase activity"/>
    <property type="evidence" value="ECO:0007669"/>
    <property type="project" value="InterPro"/>
</dbReference>
<dbReference type="SUPFAM" id="SSF53756">
    <property type="entry name" value="UDP-Glycosyltransferase/glycogen phosphorylase"/>
    <property type="match status" value="1"/>
</dbReference>
<comment type="caution">
    <text evidence="2">The sequence shown here is derived from an EMBL/GenBank/DDBJ whole genome shotgun (WGS) entry which is preliminary data.</text>
</comment>
<dbReference type="PANTHER" id="PTHR12526:SF630">
    <property type="entry name" value="GLYCOSYLTRANSFERASE"/>
    <property type="match status" value="1"/>
</dbReference>
<evidence type="ECO:0000313" key="2">
    <source>
        <dbReference type="EMBL" id="OGZ99962.1"/>
    </source>
</evidence>
<evidence type="ECO:0000259" key="1">
    <source>
        <dbReference type="Pfam" id="PF00534"/>
    </source>
</evidence>
<dbReference type="STRING" id="1802270.A3C07_02950"/>
<reference evidence="2 3" key="1">
    <citation type="journal article" date="2016" name="Nat. Commun.">
        <title>Thousands of microbial genomes shed light on interconnected biogeochemical processes in an aquifer system.</title>
        <authorList>
            <person name="Anantharaman K."/>
            <person name="Brown C.T."/>
            <person name="Hug L.A."/>
            <person name="Sharon I."/>
            <person name="Castelle C.J."/>
            <person name="Probst A.J."/>
            <person name="Thomas B.C."/>
            <person name="Singh A."/>
            <person name="Wilkins M.J."/>
            <person name="Karaoz U."/>
            <person name="Brodie E.L."/>
            <person name="Williams K.H."/>
            <person name="Hubbard S.S."/>
            <person name="Banfield J.F."/>
        </authorList>
    </citation>
    <scope>NUCLEOTIDE SEQUENCE [LARGE SCALE GENOMIC DNA]</scope>
</reference>
<dbReference type="Gene3D" id="3.40.50.2000">
    <property type="entry name" value="Glycogen Phosphorylase B"/>
    <property type="match status" value="1"/>
</dbReference>
<feature type="domain" description="Glycosyl transferase family 1" evidence="1">
    <location>
        <begin position="27"/>
        <end position="188"/>
    </location>
</feature>
<evidence type="ECO:0000313" key="3">
    <source>
        <dbReference type="Proteomes" id="UP000179023"/>
    </source>
</evidence>
<protein>
    <recommendedName>
        <fullName evidence="1">Glycosyl transferase family 1 domain-containing protein</fullName>
    </recommendedName>
</protein>
<sequence length="213" mass="24272">MSNVFVLPIWTDISKFLNARPQHHIEERFRGYTFKMVAVGRFVDKEKNFSMLIDLMRDFVRVCPEALLVLVGDGPDRENYKLQITNYKLENHVILEKVSYDRLPAYLKVFDLFLLSSNYEGWGRVVVEAMASGLPVVMTDVGLAGEVVRDGENGLVVPVGDKEVFVSALKELLCDAAKRARLKNAAIKTILSASPKTREEYNLLYKESFYRCV</sequence>
<dbReference type="InterPro" id="IPR001296">
    <property type="entry name" value="Glyco_trans_1"/>
</dbReference>
<accession>A0A1G2KKK0</accession>
<name>A0A1G2KKK0_9BACT</name>
<dbReference type="Proteomes" id="UP000179023">
    <property type="component" value="Unassembled WGS sequence"/>
</dbReference>
<dbReference type="PANTHER" id="PTHR12526">
    <property type="entry name" value="GLYCOSYLTRANSFERASE"/>
    <property type="match status" value="1"/>
</dbReference>
<dbReference type="EMBL" id="MHQI01000030">
    <property type="protein sequence ID" value="OGZ99962.1"/>
    <property type="molecule type" value="Genomic_DNA"/>
</dbReference>
<organism evidence="2 3">
    <name type="scientific">Candidatus Sungbacteria bacterium RIFCSPHIGHO2_02_FULL_47_11</name>
    <dbReference type="NCBI Taxonomy" id="1802270"/>
    <lineage>
        <taxon>Bacteria</taxon>
        <taxon>Candidatus Sungiibacteriota</taxon>
    </lineage>
</organism>
<dbReference type="Pfam" id="PF00534">
    <property type="entry name" value="Glycos_transf_1"/>
    <property type="match status" value="1"/>
</dbReference>
<dbReference type="AlphaFoldDB" id="A0A1G2KKK0"/>
<dbReference type="CDD" id="cd03801">
    <property type="entry name" value="GT4_PimA-like"/>
    <property type="match status" value="1"/>
</dbReference>
<proteinExistence type="predicted"/>
<gene>
    <name evidence="2" type="ORF">A3C07_02950</name>
</gene>